<dbReference type="InterPro" id="IPR019619">
    <property type="entry name" value="DUF2490"/>
</dbReference>
<evidence type="ECO:0008006" key="3">
    <source>
        <dbReference type="Google" id="ProtNLM"/>
    </source>
</evidence>
<dbReference type="Pfam" id="PF10677">
    <property type="entry name" value="DUF2490"/>
    <property type="match status" value="1"/>
</dbReference>
<keyword evidence="2" id="KW-1185">Reference proteome</keyword>
<reference evidence="1 2" key="1">
    <citation type="submission" date="2021-12" db="EMBL/GenBank/DDBJ databases">
        <title>Genome sequencing of bacteria with rrn-lacking chromosome and rrn-plasmid.</title>
        <authorList>
            <person name="Anda M."/>
            <person name="Iwasaki W."/>
        </authorList>
    </citation>
    <scope>NUCLEOTIDE SEQUENCE [LARGE SCALE GENOMIC DNA]</scope>
    <source>
        <strain evidence="1 2">NBRC 15940</strain>
    </source>
</reference>
<evidence type="ECO:0000313" key="1">
    <source>
        <dbReference type="EMBL" id="GJM63643.1"/>
    </source>
</evidence>
<dbReference type="RefSeq" id="WP_338238782.1">
    <property type="nucleotide sequence ID" value="NZ_BQKE01000003.1"/>
</dbReference>
<dbReference type="AlphaFoldDB" id="A0AAN5APB0"/>
<accession>A0AAN5APB0</accession>
<organism evidence="1 2">
    <name type="scientific">Persicobacter diffluens</name>
    <dbReference type="NCBI Taxonomy" id="981"/>
    <lineage>
        <taxon>Bacteria</taxon>
        <taxon>Pseudomonadati</taxon>
        <taxon>Bacteroidota</taxon>
        <taxon>Cytophagia</taxon>
        <taxon>Cytophagales</taxon>
        <taxon>Persicobacteraceae</taxon>
        <taxon>Persicobacter</taxon>
    </lineage>
</organism>
<gene>
    <name evidence="1" type="ORF">PEDI_41950</name>
</gene>
<name>A0AAN5APB0_9BACT</name>
<dbReference type="EMBL" id="BQKE01000003">
    <property type="protein sequence ID" value="GJM63643.1"/>
    <property type="molecule type" value="Genomic_DNA"/>
</dbReference>
<comment type="caution">
    <text evidence="1">The sequence shown here is derived from an EMBL/GenBank/DDBJ whole genome shotgun (WGS) entry which is preliminary data.</text>
</comment>
<evidence type="ECO:0000313" key="2">
    <source>
        <dbReference type="Proteomes" id="UP001310022"/>
    </source>
</evidence>
<dbReference type="Proteomes" id="UP001310022">
    <property type="component" value="Unassembled WGS sequence"/>
</dbReference>
<proteinExistence type="predicted"/>
<sequence>MKWRALFFIFFSTCSFQLKAQKSRIWLRHFDTHKVGASASVNSDYAYVNWLDGHRDRFQVRSKYVLPLSKSKVFTLGIGGGFWKDWWHNNQGETPSNLWQNEIRLNQDFGAKHGLGIDHLKVTHRLRFEERYFWRENGKEDWAVRLRYLVGLNYYFPWPNVANGKQVFVMVINEIFMASPTNQAVVNDPETNRFSLGMGYKIGEHWQIDFTYILEDNLTKGFRLYENVFQLVVRSRF</sequence>
<protein>
    <recommendedName>
        <fullName evidence="3">DUF2490 domain-containing protein</fullName>
    </recommendedName>
</protein>